<sequence>MHIHDKHIFPISSSPSSSYCSIPALSENLVSPGAQQGAGINPIYVKGYIDPSIRNPDPSCC</sequence>
<evidence type="ECO:0000313" key="2">
    <source>
        <dbReference type="Proteomes" id="UP000250235"/>
    </source>
</evidence>
<protein>
    <submittedName>
        <fullName evidence="1">Uncharacterized protein</fullName>
    </submittedName>
</protein>
<evidence type="ECO:0000313" key="1">
    <source>
        <dbReference type="EMBL" id="KZV17950.1"/>
    </source>
</evidence>
<dbReference type="Proteomes" id="UP000250235">
    <property type="component" value="Unassembled WGS sequence"/>
</dbReference>
<proteinExistence type="predicted"/>
<organism evidence="1 2">
    <name type="scientific">Dorcoceras hygrometricum</name>
    <dbReference type="NCBI Taxonomy" id="472368"/>
    <lineage>
        <taxon>Eukaryota</taxon>
        <taxon>Viridiplantae</taxon>
        <taxon>Streptophyta</taxon>
        <taxon>Embryophyta</taxon>
        <taxon>Tracheophyta</taxon>
        <taxon>Spermatophyta</taxon>
        <taxon>Magnoliopsida</taxon>
        <taxon>eudicotyledons</taxon>
        <taxon>Gunneridae</taxon>
        <taxon>Pentapetalae</taxon>
        <taxon>asterids</taxon>
        <taxon>lamiids</taxon>
        <taxon>Lamiales</taxon>
        <taxon>Gesneriaceae</taxon>
        <taxon>Didymocarpoideae</taxon>
        <taxon>Trichosporeae</taxon>
        <taxon>Loxocarpinae</taxon>
        <taxon>Dorcoceras</taxon>
    </lineage>
</organism>
<name>A0A2Z7A8G6_9LAMI</name>
<keyword evidence="2" id="KW-1185">Reference proteome</keyword>
<accession>A0A2Z7A8G6</accession>
<dbReference type="EMBL" id="KV017636">
    <property type="protein sequence ID" value="KZV17950.1"/>
    <property type="molecule type" value="Genomic_DNA"/>
</dbReference>
<dbReference type="AlphaFoldDB" id="A0A2Z7A8G6"/>
<gene>
    <name evidence="1" type="ORF">F511_10779</name>
</gene>
<reference evidence="1 2" key="1">
    <citation type="journal article" date="2015" name="Proc. Natl. Acad. Sci. U.S.A.">
        <title>The resurrection genome of Boea hygrometrica: A blueprint for survival of dehydration.</title>
        <authorList>
            <person name="Xiao L."/>
            <person name="Yang G."/>
            <person name="Zhang L."/>
            <person name="Yang X."/>
            <person name="Zhao S."/>
            <person name="Ji Z."/>
            <person name="Zhou Q."/>
            <person name="Hu M."/>
            <person name="Wang Y."/>
            <person name="Chen M."/>
            <person name="Xu Y."/>
            <person name="Jin H."/>
            <person name="Xiao X."/>
            <person name="Hu G."/>
            <person name="Bao F."/>
            <person name="Hu Y."/>
            <person name="Wan P."/>
            <person name="Li L."/>
            <person name="Deng X."/>
            <person name="Kuang T."/>
            <person name="Xiang C."/>
            <person name="Zhu J.K."/>
            <person name="Oliver M.J."/>
            <person name="He Y."/>
        </authorList>
    </citation>
    <scope>NUCLEOTIDE SEQUENCE [LARGE SCALE GENOMIC DNA]</scope>
    <source>
        <strain evidence="2">cv. XS01</strain>
    </source>
</reference>